<keyword evidence="3" id="KW-0479">Metal-binding</keyword>
<evidence type="ECO:0000259" key="14">
    <source>
        <dbReference type="PROSITE" id="PS51873"/>
    </source>
</evidence>
<evidence type="ECO:0000259" key="13">
    <source>
        <dbReference type="PROSITE" id="PS51194"/>
    </source>
</evidence>
<dbReference type="PANTHER" id="PTHR18934">
    <property type="entry name" value="ATP-DEPENDENT RNA HELICASE"/>
    <property type="match status" value="1"/>
</dbReference>
<protein>
    <recommendedName>
        <fullName evidence="1">RNA helicase</fullName>
        <ecNumber evidence="1">3.6.4.13</ecNumber>
    </recommendedName>
</protein>
<evidence type="ECO:0000256" key="10">
    <source>
        <dbReference type="ARBA" id="ARBA00022840"/>
    </source>
</evidence>
<reference evidence="15" key="2">
    <citation type="submission" date="2020-08" db="EMBL/GenBank/DDBJ databases">
        <title>Plant Genome Project.</title>
        <authorList>
            <person name="Zhang R.-G."/>
        </authorList>
    </citation>
    <scope>NUCLEOTIDE SEQUENCE</scope>
    <source>
        <strain evidence="15">Huo1</strain>
        <tissue evidence="15">Leaf</tissue>
    </source>
</reference>
<dbReference type="PANTHER" id="PTHR18934:SF81">
    <property type="entry name" value="ATP-DEPENDENT RNA HELICASE DEAH11, CHLOROPLASTIC-RELATED"/>
    <property type="match status" value="1"/>
</dbReference>
<dbReference type="InterPro" id="IPR056246">
    <property type="entry name" value="KH_DEAH11/12_1st"/>
</dbReference>
<feature type="domain" description="RING-type" evidence="14">
    <location>
        <begin position="1214"/>
        <end position="1408"/>
    </location>
</feature>
<sequence>MARLIGRLLKLGSCDLLFGSYELGTLLGSYELGTLLGSYELGTLLGSYELGTLLGSYELGTLFGSYELGTLFGSSLAIVTVLIGETGSGKSTQLVQFLADSGICGDGAIICTEPRKLAAITLAERVKEESFGCYDDTPVVCHPSYSPLQEFESNMVFATDHCLLQHYISDNQLSMVSCIIVDEAHERSLNTDLLLALLKTLLCQRPRLRLIIMSATVDADRFSDYFFGCRTLHVSGRNFPVVVKYEPCHSQVSKLMPSYVHDVLTTVVKINKTEREGTILAFLTSQSEVEWACENFQASYVVALPLHGKLSYEEHHKVFLTYPGKRKVIFSTNVSETSLTIPDVKYVVDPGMAKESMYEPATGMNILKEPEIRKVHLGVAILKIVALGVKDLQEFDLVDAPSASSIDMAVRNLVQLGAIVLKNDAYELTSEGKDIVKLSIEPRLVMANSSSIFCRVGTVDAKLKSDCLKVRFCHPSGDLFTFLGVYREWEAVPREKRNTWCWENSINAKTLRRCQDTVMEMEACLKNELNIIVPHYWLWNGEHEKSLKKVTLSSLPGNVDMYSGHDQLGYEVALTKKHHVILIVFRPCLLLYHFDFLAMNRQRLQKRVLSGFGSAQLKRFCGKSNSNVRFLESKVRESCADERIGVVVDVDQNEVLVYASSQHIERVMGLVVEALEYEKKLLRNECIEEFMYGPKVLNSVALFGAGAEIRHLELENRCLSVDIYHSNVSALDRKELLLFIESFTSGLVCSVSRFYVSSQENEEKDKWGRVTFFTPDAAEKASALNNVEFSGGLLRVVPCIKNQDSDLRMMSSNRIKAKISWPRRRSKGIAFVKCNPDDVEAMVNDLANLVIGDTRVWCTPSAKFRDSIRITGLDRELSQEDIRPVIRASTSRQITDFFLLLENANDDLLPPPPACEDAILREISPFMPRRIQGAPVNVKVFPPEAKDNIMRAQIDFDGNLYLETARALEHIDRKVLPWCGSWQKIVCRPLFNGSVYCPPSVYHVIENEFHHSLRRLHRDPRYQGVEWCMEKTNNGGYRVKISASATRLVFELEKSLSELVGGTIVHHPDITPAVLEILFSRDGVMLMKSVEGGTGTHIFFDKQKMTLRVYGPPEKMEYAQQSLVKGLLTLYDSRQLEIRLRDGVFPSDMMKRVVERFGPDLNGLRDKVPEVELSLNVRRHTISVKGSRALMQEVESILRDLSQPSALQSLENDHDSACFLCLCEAEPCDSHMLEDCHHKACKSCLLRQFESVIQSRGRFPLLCSKWDCEATIAVADLRSLLWKEKLDELFEASLGAYVEASGGALQFCPSTDCPSVYRAAGPSGPAAAFRCGRYRELKVDPDASLREWCMGKDNVKTCPGCGFTVEKVDGCNHVSCRCGRHVCWVCLDSFDRAEDCTSHISFGHPNML</sequence>
<dbReference type="FunFam" id="1.20.120.1750:FF:000020">
    <property type="entry name" value="ATP-dependent RNA helicase DEAH12 chloroplastic"/>
    <property type="match status" value="1"/>
</dbReference>
<comment type="catalytic activity">
    <reaction evidence="11">
        <text>ATP + H2O = ADP + phosphate + H(+)</text>
        <dbReference type="Rhea" id="RHEA:13065"/>
        <dbReference type="ChEBI" id="CHEBI:15377"/>
        <dbReference type="ChEBI" id="CHEBI:15378"/>
        <dbReference type="ChEBI" id="CHEBI:30616"/>
        <dbReference type="ChEBI" id="CHEBI:43474"/>
        <dbReference type="ChEBI" id="CHEBI:456216"/>
        <dbReference type="EC" id="3.6.4.13"/>
    </reaction>
</comment>
<dbReference type="InterPro" id="IPR042035">
    <property type="entry name" value="DEAH_win-hel_dom"/>
</dbReference>
<keyword evidence="4" id="KW-0677">Repeat</keyword>
<dbReference type="GO" id="GO:0003723">
    <property type="term" value="F:RNA binding"/>
    <property type="evidence" value="ECO:0007669"/>
    <property type="project" value="TreeGrafter"/>
</dbReference>
<keyword evidence="2" id="KW-0808">Transferase</keyword>
<comment type="caution">
    <text evidence="15">The sequence shown here is derived from an EMBL/GenBank/DDBJ whole genome shotgun (WGS) entry which is preliminary data.</text>
</comment>
<dbReference type="Gene3D" id="3.30.40.10">
    <property type="entry name" value="Zinc/RING finger domain, C3HC4 (zinc finger)"/>
    <property type="match status" value="1"/>
</dbReference>
<dbReference type="Pfam" id="PF24641">
    <property type="entry name" value="KH_DEAH11_2nd"/>
    <property type="match status" value="1"/>
</dbReference>
<evidence type="ECO:0000313" key="15">
    <source>
        <dbReference type="EMBL" id="KAG6400155.1"/>
    </source>
</evidence>
<dbReference type="Gene3D" id="1.10.10.2130">
    <property type="entry name" value="DEAH helicase family, winged-helix domain"/>
    <property type="match status" value="1"/>
</dbReference>
<dbReference type="CDD" id="cd18791">
    <property type="entry name" value="SF2_C_RHA"/>
    <property type="match status" value="1"/>
</dbReference>
<gene>
    <name evidence="15" type="ORF">SASPL_141643</name>
</gene>
<dbReference type="Proteomes" id="UP000298416">
    <property type="component" value="Unassembled WGS sequence"/>
</dbReference>
<evidence type="ECO:0000256" key="5">
    <source>
        <dbReference type="ARBA" id="ARBA00022741"/>
    </source>
</evidence>
<dbReference type="InterPro" id="IPR056247">
    <property type="entry name" value="KH_DEAH11/12_2nd"/>
</dbReference>
<dbReference type="CDD" id="cd17917">
    <property type="entry name" value="DEXHc_RHA-like"/>
    <property type="match status" value="1"/>
</dbReference>
<dbReference type="Pfam" id="PF24475">
    <property type="entry name" value="RBD_DEAH11"/>
    <property type="match status" value="1"/>
</dbReference>
<keyword evidence="9" id="KW-0862">Zinc</keyword>
<evidence type="ECO:0000256" key="8">
    <source>
        <dbReference type="ARBA" id="ARBA00022801"/>
    </source>
</evidence>
<dbReference type="Pfam" id="PF24638">
    <property type="entry name" value="KH_DEAH11_1st"/>
    <property type="match status" value="1"/>
</dbReference>
<organism evidence="15">
    <name type="scientific">Salvia splendens</name>
    <name type="common">Scarlet sage</name>
    <dbReference type="NCBI Taxonomy" id="180675"/>
    <lineage>
        <taxon>Eukaryota</taxon>
        <taxon>Viridiplantae</taxon>
        <taxon>Streptophyta</taxon>
        <taxon>Embryophyta</taxon>
        <taxon>Tracheophyta</taxon>
        <taxon>Spermatophyta</taxon>
        <taxon>Magnoliopsida</taxon>
        <taxon>eudicotyledons</taxon>
        <taxon>Gunneridae</taxon>
        <taxon>Pentapetalae</taxon>
        <taxon>asterids</taxon>
        <taxon>lamiids</taxon>
        <taxon>Lamiales</taxon>
        <taxon>Lamiaceae</taxon>
        <taxon>Nepetoideae</taxon>
        <taxon>Mentheae</taxon>
        <taxon>Salviinae</taxon>
        <taxon>Salvia</taxon>
        <taxon>Salvia subgen. Calosphace</taxon>
        <taxon>core Calosphace</taxon>
    </lineage>
</organism>
<dbReference type="InterPro" id="IPR001650">
    <property type="entry name" value="Helicase_C-like"/>
</dbReference>
<feature type="domain" description="Helicase C-terminal" evidence="13">
    <location>
        <begin position="262"/>
        <end position="414"/>
    </location>
</feature>
<keyword evidence="10" id="KW-0067">ATP-binding</keyword>
<dbReference type="PROSITE" id="PS51192">
    <property type="entry name" value="HELICASE_ATP_BIND_1"/>
    <property type="match status" value="1"/>
</dbReference>
<evidence type="ECO:0000256" key="4">
    <source>
        <dbReference type="ARBA" id="ARBA00022737"/>
    </source>
</evidence>
<dbReference type="EC" id="3.6.4.13" evidence="1"/>
<feature type="domain" description="Helicase ATP-binding" evidence="12">
    <location>
        <begin position="71"/>
        <end position="235"/>
    </location>
</feature>
<dbReference type="PROSITE" id="PS51194">
    <property type="entry name" value="HELICASE_CTER"/>
    <property type="match status" value="1"/>
</dbReference>
<dbReference type="Pfam" id="PF00270">
    <property type="entry name" value="DEAD"/>
    <property type="match status" value="1"/>
</dbReference>
<evidence type="ECO:0000313" key="16">
    <source>
        <dbReference type="Proteomes" id="UP000298416"/>
    </source>
</evidence>
<dbReference type="InterPro" id="IPR002464">
    <property type="entry name" value="DNA/RNA_helicase_DEAH_CS"/>
</dbReference>
<dbReference type="InterPro" id="IPR011545">
    <property type="entry name" value="DEAD/DEAH_box_helicase_dom"/>
</dbReference>
<dbReference type="GO" id="GO:0005524">
    <property type="term" value="F:ATP binding"/>
    <property type="evidence" value="ECO:0007669"/>
    <property type="project" value="UniProtKB-KW"/>
</dbReference>
<evidence type="ECO:0000256" key="1">
    <source>
        <dbReference type="ARBA" id="ARBA00012552"/>
    </source>
</evidence>
<dbReference type="Gene3D" id="1.20.120.1750">
    <property type="match status" value="1"/>
</dbReference>
<evidence type="ECO:0000256" key="9">
    <source>
        <dbReference type="ARBA" id="ARBA00022833"/>
    </source>
</evidence>
<dbReference type="GO" id="GO:0003724">
    <property type="term" value="F:RNA helicase activity"/>
    <property type="evidence" value="ECO:0007669"/>
    <property type="project" value="UniProtKB-EC"/>
</dbReference>
<dbReference type="SUPFAM" id="SSF57850">
    <property type="entry name" value="RING/U-box"/>
    <property type="match status" value="2"/>
</dbReference>
<dbReference type="PROSITE" id="PS51873">
    <property type="entry name" value="TRIAD"/>
    <property type="match status" value="1"/>
</dbReference>
<keyword evidence="16" id="KW-1185">Reference proteome</keyword>
<dbReference type="InterPro" id="IPR056245">
    <property type="entry name" value="KH_DEAH11/12"/>
</dbReference>
<dbReference type="Pfam" id="PF26200">
    <property type="entry name" value="Rcat_RNF216"/>
    <property type="match status" value="1"/>
</dbReference>
<dbReference type="InterPro" id="IPR056248">
    <property type="entry name" value="RBD_DEAH11/12"/>
</dbReference>
<accession>A0A8X8WQX8</accession>
<evidence type="ECO:0000259" key="12">
    <source>
        <dbReference type="PROSITE" id="PS51192"/>
    </source>
</evidence>
<keyword evidence="5" id="KW-0547">Nucleotide-binding</keyword>
<dbReference type="InterPro" id="IPR013083">
    <property type="entry name" value="Znf_RING/FYVE/PHD"/>
</dbReference>
<evidence type="ECO:0000256" key="7">
    <source>
        <dbReference type="ARBA" id="ARBA00022786"/>
    </source>
</evidence>
<name>A0A8X8WQX8_SALSN</name>
<evidence type="ECO:0000256" key="11">
    <source>
        <dbReference type="ARBA" id="ARBA00047984"/>
    </source>
</evidence>
<dbReference type="GO" id="GO:0016787">
    <property type="term" value="F:hydrolase activity"/>
    <property type="evidence" value="ECO:0007669"/>
    <property type="project" value="UniProtKB-KW"/>
</dbReference>
<dbReference type="InterPro" id="IPR014001">
    <property type="entry name" value="Helicase_ATP-bd"/>
</dbReference>
<dbReference type="InterPro" id="IPR044066">
    <property type="entry name" value="TRIAD_supradom"/>
</dbReference>
<dbReference type="GO" id="GO:0008270">
    <property type="term" value="F:zinc ion binding"/>
    <property type="evidence" value="ECO:0007669"/>
    <property type="project" value="UniProtKB-KW"/>
</dbReference>
<keyword evidence="6" id="KW-0863">Zinc-finger</keyword>
<proteinExistence type="predicted"/>
<evidence type="ECO:0000256" key="3">
    <source>
        <dbReference type="ARBA" id="ARBA00022723"/>
    </source>
</evidence>
<dbReference type="InterPro" id="IPR027417">
    <property type="entry name" value="P-loop_NTPase"/>
</dbReference>
<dbReference type="Pfam" id="PF24471">
    <property type="entry name" value="KH_DEAH11"/>
    <property type="match status" value="1"/>
</dbReference>
<keyword evidence="8" id="KW-0378">Hydrolase</keyword>
<dbReference type="SUPFAM" id="SSF52540">
    <property type="entry name" value="P-loop containing nucleoside triphosphate hydrolases"/>
    <property type="match status" value="1"/>
</dbReference>
<dbReference type="SMART" id="SM00487">
    <property type="entry name" value="DEXDc"/>
    <property type="match status" value="1"/>
</dbReference>
<dbReference type="PROSITE" id="PS00690">
    <property type="entry name" value="DEAH_ATP_HELICASE"/>
    <property type="match status" value="1"/>
</dbReference>
<reference evidence="15" key="1">
    <citation type="submission" date="2018-01" db="EMBL/GenBank/DDBJ databases">
        <authorList>
            <person name="Mao J.F."/>
        </authorList>
    </citation>
    <scope>NUCLEOTIDE SEQUENCE</scope>
    <source>
        <strain evidence="15">Huo1</strain>
        <tissue evidence="15">Leaf</tissue>
    </source>
</reference>
<dbReference type="Pfam" id="PF24637">
    <property type="entry name" value="RRM_DEAH11"/>
    <property type="match status" value="1"/>
</dbReference>
<evidence type="ECO:0000256" key="6">
    <source>
        <dbReference type="ARBA" id="ARBA00022771"/>
    </source>
</evidence>
<dbReference type="Pfam" id="PF00271">
    <property type="entry name" value="Helicase_C"/>
    <property type="match status" value="1"/>
</dbReference>
<dbReference type="InterPro" id="IPR056244">
    <property type="entry name" value="RRM_DEAH11/12"/>
</dbReference>
<dbReference type="GO" id="GO:0016740">
    <property type="term" value="F:transferase activity"/>
    <property type="evidence" value="ECO:0007669"/>
    <property type="project" value="UniProtKB-KW"/>
</dbReference>
<dbReference type="Gene3D" id="3.40.50.300">
    <property type="entry name" value="P-loop containing nucleotide triphosphate hydrolases"/>
    <property type="match status" value="2"/>
</dbReference>
<keyword evidence="7" id="KW-0833">Ubl conjugation pathway</keyword>
<dbReference type="EMBL" id="PNBA02000015">
    <property type="protein sequence ID" value="KAG6400155.1"/>
    <property type="molecule type" value="Genomic_DNA"/>
</dbReference>
<evidence type="ECO:0000256" key="2">
    <source>
        <dbReference type="ARBA" id="ARBA00022679"/>
    </source>
</evidence>